<evidence type="ECO:0000313" key="5">
    <source>
        <dbReference type="Proteomes" id="UP001329825"/>
    </source>
</evidence>
<reference evidence="4 5" key="1">
    <citation type="submission" date="2024-01" db="EMBL/GenBank/DDBJ databases">
        <title>Comparative genomics of Cryptococcus and Kwoniella reveals pathogenesis evolution and contrasting modes of karyotype evolution via chromosome fusion or intercentromeric recombination.</title>
        <authorList>
            <person name="Coelho M.A."/>
            <person name="David-Palma M."/>
            <person name="Shea T."/>
            <person name="Bowers K."/>
            <person name="McGinley-Smith S."/>
            <person name="Mohammad A.W."/>
            <person name="Gnirke A."/>
            <person name="Yurkov A.M."/>
            <person name="Nowrousian M."/>
            <person name="Sun S."/>
            <person name="Cuomo C.A."/>
            <person name="Heitman J."/>
        </authorList>
    </citation>
    <scope>NUCLEOTIDE SEQUENCE [LARGE SCALE GENOMIC DNA]</scope>
    <source>
        <strain evidence="4">CBS 11374</strain>
    </source>
</reference>
<dbReference type="InterPro" id="IPR012989">
    <property type="entry name" value="SEP_domain"/>
</dbReference>
<dbReference type="EMBL" id="CP141888">
    <property type="protein sequence ID" value="WRT68866.1"/>
    <property type="molecule type" value="Genomic_DNA"/>
</dbReference>
<dbReference type="Proteomes" id="UP001329825">
    <property type="component" value="Chromosome 8"/>
</dbReference>
<feature type="compositionally biased region" description="Acidic residues" evidence="1">
    <location>
        <begin position="258"/>
        <end position="269"/>
    </location>
</feature>
<dbReference type="PROSITE" id="PS51399">
    <property type="entry name" value="SEP"/>
    <property type="match status" value="1"/>
</dbReference>
<dbReference type="InterPro" id="IPR029071">
    <property type="entry name" value="Ubiquitin-like_domsf"/>
</dbReference>
<dbReference type="Gene3D" id="3.30.420.210">
    <property type="entry name" value="SEP domain"/>
    <property type="match status" value="1"/>
</dbReference>
<evidence type="ECO:0000259" key="3">
    <source>
        <dbReference type="PROSITE" id="PS51399"/>
    </source>
</evidence>
<dbReference type="CDD" id="cd01770">
    <property type="entry name" value="UBX_UBXN2"/>
    <property type="match status" value="1"/>
</dbReference>
<dbReference type="PANTHER" id="PTHR23333">
    <property type="entry name" value="UBX DOMAIN CONTAINING PROTEIN"/>
    <property type="match status" value="1"/>
</dbReference>
<dbReference type="RefSeq" id="XP_062793605.1">
    <property type="nucleotide sequence ID" value="XM_062937554.1"/>
</dbReference>
<evidence type="ECO:0000313" key="4">
    <source>
        <dbReference type="EMBL" id="WRT68866.1"/>
    </source>
</evidence>
<feature type="compositionally biased region" description="Low complexity" evidence="1">
    <location>
        <begin position="358"/>
        <end position="376"/>
    </location>
</feature>
<keyword evidence="5" id="KW-1185">Reference proteome</keyword>
<dbReference type="GeneID" id="87957977"/>
<dbReference type="SMART" id="SM00166">
    <property type="entry name" value="UBX"/>
    <property type="match status" value="1"/>
</dbReference>
<evidence type="ECO:0000259" key="2">
    <source>
        <dbReference type="PROSITE" id="PS50033"/>
    </source>
</evidence>
<evidence type="ECO:0008006" key="6">
    <source>
        <dbReference type="Google" id="ProtNLM"/>
    </source>
</evidence>
<organism evidence="4 5">
    <name type="scientific">Kwoniella shivajii</name>
    <dbReference type="NCBI Taxonomy" id="564305"/>
    <lineage>
        <taxon>Eukaryota</taxon>
        <taxon>Fungi</taxon>
        <taxon>Dikarya</taxon>
        <taxon>Basidiomycota</taxon>
        <taxon>Agaricomycotina</taxon>
        <taxon>Tremellomycetes</taxon>
        <taxon>Tremellales</taxon>
        <taxon>Cryptococcaceae</taxon>
        <taxon>Kwoniella</taxon>
    </lineage>
</organism>
<feature type="region of interest" description="Disordered" evidence="1">
    <location>
        <begin position="43"/>
        <end position="274"/>
    </location>
</feature>
<sequence>MPGLKPTQDDIEVFGAITQASHEDAVHFLESGTTLEGAIEDFFATQRASEPPHVSHDQEEDEEAELALDSPNMSDEHSNNPPPPAGGARTLGGQPIEESLPAGWGKPERRFGRLGESSDSDEEDEGDKAPEELFTGGSRNSGLAVQNPDDPRGSGNSLVDNILRMANQNGPPKSPAGGAGGAPKPPSAFRGTGHTLGSDEDASTEIPAAGSSAPSASASTPSIPSVAGMTPSMMDNLLAGMFGRGGGNPAAPGGHANEEDDDDDDDNDENVQTRRLTFWRNGFSIEDGPLLSYDDPQNKSLLQAIESGRAPPSVFGVRFNQRLNVEVAQRRREDYQPPPKKPMSAFGGSGNRLGSPAPEVVSGSSSPMPGGLPQGILIGGSSGTSTPPTAGSAGNTGAGTSGQAQFAVDDSKPTTNIQLRLGDGTRMVAKVNLTHTVGDLRGFVSAARADSRSFVLQTTFPNRELSDPSETIEAAKLQNAVVVQRFT</sequence>
<name>A0ABZ1D4V0_9TREE</name>
<dbReference type="SUPFAM" id="SSF102848">
    <property type="entry name" value="NSFL1 (p97 ATPase) cofactor p47, SEP domain"/>
    <property type="match status" value="1"/>
</dbReference>
<dbReference type="SMART" id="SM00553">
    <property type="entry name" value="SEP"/>
    <property type="match status" value="1"/>
</dbReference>
<dbReference type="InterPro" id="IPR001012">
    <property type="entry name" value="UBX_dom"/>
</dbReference>
<feature type="domain" description="UBX" evidence="2">
    <location>
        <begin position="410"/>
        <end position="485"/>
    </location>
</feature>
<dbReference type="PROSITE" id="PS50033">
    <property type="entry name" value="UBX"/>
    <property type="match status" value="1"/>
</dbReference>
<feature type="domain" description="SEP" evidence="3">
    <location>
        <begin position="271"/>
        <end position="336"/>
    </location>
</feature>
<dbReference type="PANTHER" id="PTHR23333:SF20">
    <property type="entry name" value="NSFL1 COFACTOR P47"/>
    <property type="match status" value="1"/>
</dbReference>
<evidence type="ECO:0000256" key="1">
    <source>
        <dbReference type="SAM" id="MobiDB-lite"/>
    </source>
</evidence>
<dbReference type="Pfam" id="PF00789">
    <property type="entry name" value="UBX"/>
    <property type="match status" value="1"/>
</dbReference>
<dbReference type="Pfam" id="PF08059">
    <property type="entry name" value="SEP"/>
    <property type="match status" value="1"/>
</dbReference>
<feature type="region of interest" description="Disordered" evidence="1">
    <location>
        <begin position="331"/>
        <end position="406"/>
    </location>
</feature>
<feature type="compositionally biased region" description="Low complexity" evidence="1">
    <location>
        <begin position="207"/>
        <end position="227"/>
    </location>
</feature>
<accession>A0ABZ1D4V0</accession>
<gene>
    <name evidence="4" type="ORF">IL334_005847</name>
</gene>
<protein>
    <recommendedName>
        <fullName evidence="6">UBX domain-containing protein 1</fullName>
    </recommendedName>
</protein>
<dbReference type="Gene3D" id="3.10.20.90">
    <property type="entry name" value="Phosphatidylinositol 3-kinase Catalytic Subunit, Chain A, domain 1"/>
    <property type="match status" value="1"/>
</dbReference>
<dbReference type="SUPFAM" id="SSF54236">
    <property type="entry name" value="Ubiquitin-like"/>
    <property type="match status" value="1"/>
</dbReference>
<dbReference type="InterPro" id="IPR036241">
    <property type="entry name" value="NSFL1C_SEP_dom_sf"/>
</dbReference>
<feature type="compositionally biased region" description="Low complexity" evidence="1">
    <location>
        <begin position="383"/>
        <end position="393"/>
    </location>
</feature>
<proteinExistence type="predicted"/>